<accession>A0A846MYH7</accession>
<dbReference type="EMBL" id="JAASRM010000001">
    <property type="protein sequence ID" value="NIK88678.1"/>
    <property type="molecule type" value="Genomic_DNA"/>
</dbReference>
<gene>
    <name evidence="2" type="ORF">FHS83_001996</name>
</gene>
<feature type="transmembrane region" description="Helical" evidence="1">
    <location>
        <begin position="12"/>
        <end position="35"/>
    </location>
</feature>
<keyword evidence="1" id="KW-0472">Membrane</keyword>
<keyword evidence="1" id="KW-1133">Transmembrane helix</keyword>
<protein>
    <submittedName>
        <fullName evidence="2">Uncharacterized protein</fullName>
    </submittedName>
</protein>
<reference evidence="2 3" key="1">
    <citation type="submission" date="2020-03" db="EMBL/GenBank/DDBJ databases">
        <title>Genomic Encyclopedia of Type Strains, Phase IV (KMG-IV): sequencing the most valuable type-strain genomes for metagenomic binning, comparative biology and taxonomic classification.</title>
        <authorList>
            <person name="Goeker M."/>
        </authorList>
    </citation>
    <scope>NUCLEOTIDE SEQUENCE [LARGE SCALE GENOMIC DNA]</scope>
    <source>
        <strain evidence="2 3">DSM 19867</strain>
    </source>
</reference>
<evidence type="ECO:0000256" key="1">
    <source>
        <dbReference type="SAM" id="Phobius"/>
    </source>
</evidence>
<organism evidence="2 3">
    <name type="scientific">Rhizomicrobium palustre</name>
    <dbReference type="NCBI Taxonomy" id="189966"/>
    <lineage>
        <taxon>Bacteria</taxon>
        <taxon>Pseudomonadati</taxon>
        <taxon>Pseudomonadota</taxon>
        <taxon>Alphaproteobacteria</taxon>
        <taxon>Micropepsales</taxon>
        <taxon>Micropepsaceae</taxon>
        <taxon>Rhizomicrobium</taxon>
    </lineage>
</organism>
<evidence type="ECO:0000313" key="3">
    <source>
        <dbReference type="Proteomes" id="UP000570514"/>
    </source>
</evidence>
<keyword evidence="1" id="KW-0812">Transmembrane</keyword>
<evidence type="ECO:0000313" key="2">
    <source>
        <dbReference type="EMBL" id="NIK88678.1"/>
    </source>
</evidence>
<dbReference type="AlphaFoldDB" id="A0A846MYH7"/>
<sequence length="43" mass="4614">MTNARTTKAHENVHVAVMTLLGLSPVMLVSAIMLMQMLGLAAF</sequence>
<dbReference type="RefSeq" id="WP_279590097.1">
    <property type="nucleotide sequence ID" value="NZ_BAAADC010000001.1"/>
</dbReference>
<keyword evidence="3" id="KW-1185">Reference proteome</keyword>
<name>A0A846MYH7_9PROT</name>
<dbReference type="Proteomes" id="UP000570514">
    <property type="component" value="Unassembled WGS sequence"/>
</dbReference>
<proteinExistence type="predicted"/>
<comment type="caution">
    <text evidence="2">The sequence shown here is derived from an EMBL/GenBank/DDBJ whole genome shotgun (WGS) entry which is preliminary data.</text>
</comment>